<evidence type="ECO:0000313" key="1">
    <source>
        <dbReference type="EMBL" id="PNI45445.1"/>
    </source>
</evidence>
<dbReference type="Proteomes" id="UP000236370">
    <property type="component" value="Unassembled WGS sequence"/>
</dbReference>
<gene>
    <name evidence="1" type="ORF">CK820_G0030989</name>
</gene>
<reference evidence="1 2" key="1">
    <citation type="submission" date="2017-12" db="EMBL/GenBank/DDBJ databases">
        <title>High-resolution comparative analysis of great ape genomes.</title>
        <authorList>
            <person name="Pollen A."/>
            <person name="Hastie A."/>
            <person name="Hormozdiari F."/>
            <person name="Dougherty M."/>
            <person name="Liu R."/>
            <person name="Chaisson M."/>
            <person name="Hoppe E."/>
            <person name="Hill C."/>
            <person name="Pang A."/>
            <person name="Hillier L."/>
            <person name="Baker C."/>
            <person name="Armstrong J."/>
            <person name="Shendure J."/>
            <person name="Paten B."/>
            <person name="Wilson R."/>
            <person name="Chao H."/>
            <person name="Schneider V."/>
            <person name="Ventura M."/>
            <person name="Kronenberg Z."/>
            <person name="Murali S."/>
            <person name="Gordon D."/>
            <person name="Cantsilieris S."/>
            <person name="Munson K."/>
            <person name="Nelson B."/>
            <person name="Raja A."/>
            <person name="Underwood J."/>
            <person name="Diekhans M."/>
            <person name="Fiddes I."/>
            <person name="Haussler D."/>
            <person name="Eichler E."/>
        </authorList>
    </citation>
    <scope>NUCLEOTIDE SEQUENCE [LARGE SCALE GENOMIC DNA]</scope>
    <source>
        <strain evidence="1">Yerkes chimp pedigree #C0471</strain>
    </source>
</reference>
<name>A0A2J8LDU3_PANTR</name>
<organism evidence="1 2">
    <name type="scientific">Pan troglodytes</name>
    <name type="common">Chimpanzee</name>
    <dbReference type="NCBI Taxonomy" id="9598"/>
    <lineage>
        <taxon>Eukaryota</taxon>
        <taxon>Metazoa</taxon>
        <taxon>Chordata</taxon>
        <taxon>Craniata</taxon>
        <taxon>Vertebrata</taxon>
        <taxon>Euteleostomi</taxon>
        <taxon>Mammalia</taxon>
        <taxon>Eutheria</taxon>
        <taxon>Euarchontoglires</taxon>
        <taxon>Primates</taxon>
        <taxon>Haplorrhini</taxon>
        <taxon>Catarrhini</taxon>
        <taxon>Hominidae</taxon>
        <taxon>Pan</taxon>
    </lineage>
</organism>
<proteinExistence type="predicted"/>
<comment type="caution">
    <text evidence="1">The sequence shown here is derived from an EMBL/GenBank/DDBJ whole genome shotgun (WGS) entry which is preliminary data.</text>
</comment>
<protein>
    <submittedName>
        <fullName evidence="1">WDR74 isoform 9</fullName>
    </submittedName>
</protein>
<evidence type="ECO:0000313" key="2">
    <source>
        <dbReference type="Proteomes" id="UP000236370"/>
    </source>
</evidence>
<accession>A0A2J8LDU3</accession>
<sequence>MAAAAARWNHVWVGTETGILKGGWQARASGSAGVHSRPWRD</sequence>
<dbReference type="AlphaFoldDB" id="A0A2J8LDU3"/>
<dbReference type="EMBL" id="NBAG03000297">
    <property type="protein sequence ID" value="PNI45445.1"/>
    <property type="molecule type" value="Genomic_DNA"/>
</dbReference>